<dbReference type="InterPro" id="IPR051783">
    <property type="entry name" value="NAD(P)-dependent_oxidoreduct"/>
</dbReference>
<dbReference type="PANTHER" id="PTHR48079:SF6">
    <property type="entry name" value="NAD(P)-BINDING DOMAIN-CONTAINING PROTEIN-RELATED"/>
    <property type="match status" value="1"/>
</dbReference>
<name>A0A4Y6U8F8_9PROT</name>
<dbReference type="InterPro" id="IPR001509">
    <property type="entry name" value="Epimerase_deHydtase"/>
</dbReference>
<evidence type="ECO:0000313" key="2">
    <source>
        <dbReference type="EMBL" id="QDH12858.1"/>
    </source>
</evidence>
<dbReference type="PANTHER" id="PTHR48079">
    <property type="entry name" value="PROTEIN YEEZ"/>
    <property type="match status" value="1"/>
</dbReference>
<reference evidence="2 3" key="1">
    <citation type="submission" date="2019-03" db="EMBL/GenBank/DDBJ databases">
        <title>The complete genome sequence of Swingsia_sp. F3b2 LMG30590(T).</title>
        <authorList>
            <person name="Chua K.-O."/>
            <person name="Chan K.-G."/>
            <person name="See-Too W.-S."/>
        </authorList>
    </citation>
    <scope>NUCLEOTIDE SEQUENCE [LARGE SCALE GENOMIC DNA]</scope>
    <source>
        <strain evidence="2 3">F3b2</strain>
    </source>
</reference>
<evidence type="ECO:0000313" key="3">
    <source>
        <dbReference type="Proteomes" id="UP000318709"/>
    </source>
</evidence>
<dbReference type="GO" id="GO:0005737">
    <property type="term" value="C:cytoplasm"/>
    <property type="evidence" value="ECO:0007669"/>
    <property type="project" value="TreeGrafter"/>
</dbReference>
<dbReference type="OrthoDB" id="9787292at2"/>
<accession>A0A4Y6U8F8</accession>
<evidence type="ECO:0000259" key="1">
    <source>
        <dbReference type="Pfam" id="PF01370"/>
    </source>
</evidence>
<dbReference type="EMBL" id="CP038231">
    <property type="protein sequence ID" value="QDH12858.1"/>
    <property type="molecule type" value="Genomic_DNA"/>
</dbReference>
<dbReference type="KEGG" id="swf:E3E12_00030"/>
<dbReference type="Proteomes" id="UP000318709">
    <property type="component" value="Chromosome"/>
</dbReference>
<proteinExistence type="predicted"/>
<dbReference type="Pfam" id="PF01370">
    <property type="entry name" value="Epimerase"/>
    <property type="match status" value="1"/>
</dbReference>
<sequence length="316" mass="32983">MTAATSTPTVLVAGASGALGRPLLKRLLASGCAVWGLARRPESVERIKALGAQALRCDVLDGADVQKAFAAIRPTAVVDFLSSLPHSPAGLAAALPGDARLRLDGGANLLAAAQHVGTMHYLRQSSGFYLAAPKGQLATESSGFRVDGPGSVGQSSRMYHQQEQRLRAAPLNTTALRFGFIYGPGTWYTQDGVVAQAFKAGQMPLIGAADGVWSFVDVEDAATATQAALMRSLAKGGSALHEVYDLTDATPQLYGEWARDFARWVGAPVPASLPPAEGEKACGVEMAYCENQLSGAANSKACTELAFNPSPEPWLG</sequence>
<dbReference type="RefSeq" id="WP_141442500.1">
    <property type="nucleotide sequence ID" value="NZ_CP038231.1"/>
</dbReference>
<dbReference type="SUPFAM" id="SSF51735">
    <property type="entry name" value="NAD(P)-binding Rossmann-fold domains"/>
    <property type="match status" value="1"/>
</dbReference>
<dbReference type="GO" id="GO:0004029">
    <property type="term" value="F:aldehyde dehydrogenase (NAD+) activity"/>
    <property type="evidence" value="ECO:0007669"/>
    <property type="project" value="TreeGrafter"/>
</dbReference>
<feature type="domain" description="NAD-dependent epimerase/dehydratase" evidence="1">
    <location>
        <begin position="10"/>
        <end position="231"/>
    </location>
</feature>
<keyword evidence="3" id="KW-1185">Reference proteome</keyword>
<dbReference type="Gene3D" id="3.40.50.720">
    <property type="entry name" value="NAD(P)-binding Rossmann-like Domain"/>
    <property type="match status" value="1"/>
</dbReference>
<dbReference type="AlphaFoldDB" id="A0A4Y6U8F8"/>
<dbReference type="InterPro" id="IPR036291">
    <property type="entry name" value="NAD(P)-bd_dom_sf"/>
</dbReference>
<gene>
    <name evidence="2" type="ORF">E3E12_00030</name>
</gene>
<organism evidence="2 3">
    <name type="scientific">Formicincola oecophyllae</name>
    <dbReference type="NCBI Taxonomy" id="2558361"/>
    <lineage>
        <taxon>Bacteria</taxon>
        <taxon>Pseudomonadati</taxon>
        <taxon>Pseudomonadota</taxon>
        <taxon>Alphaproteobacteria</taxon>
        <taxon>Acetobacterales</taxon>
        <taxon>Acetobacteraceae</taxon>
        <taxon>Formicincola</taxon>
    </lineage>
</organism>
<protein>
    <submittedName>
        <fullName evidence="2">NAD(P)-dependent oxidoreductase</fullName>
    </submittedName>
</protein>